<keyword evidence="4" id="KW-0833">Ubl conjugation pathway</keyword>
<dbReference type="PANTHER" id="PTHR12558:SF10">
    <property type="entry name" value="CELL DIVISION CYCLE PROTEIN 23 HOMOLOG"/>
    <property type="match status" value="1"/>
</dbReference>
<feature type="repeat" description="TPR" evidence="7">
    <location>
        <begin position="174"/>
        <end position="207"/>
    </location>
</feature>
<dbReference type="InterPro" id="IPR019734">
    <property type="entry name" value="TPR_rpt"/>
</dbReference>
<keyword evidence="1" id="KW-0132">Cell division</keyword>
<dbReference type="Pfam" id="PF13181">
    <property type="entry name" value="TPR_8"/>
    <property type="match status" value="1"/>
</dbReference>
<dbReference type="PANTHER" id="PTHR12558">
    <property type="entry name" value="CELL DIVISION CYCLE 16,23,27"/>
    <property type="match status" value="1"/>
</dbReference>
<dbReference type="GO" id="GO:0005680">
    <property type="term" value="C:anaphase-promoting complex"/>
    <property type="evidence" value="ECO:0007669"/>
    <property type="project" value="InterPro"/>
</dbReference>
<feature type="repeat" description="TPR" evidence="7">
    <location>
        <begin position="208"/>
        <end position="241"/>
    </location>
</feature>
<dbReference type="GO" id="GO:0051301">
    <property type="term" value="P:cell division"/>
    <property type="evidence" value="ECO:0007669"/>
    <property type="project" value="UniProtKB-KW"/>
</dbReference>
<evidence type="ECO:0000256" key="4">
    <source>
        <dbReference type="ARBA" id="ARBA00022786"/>
    </source>
</evidence>
<dbReference type="Pfam" id="PF04049">
    <property type="entry name" value="ANAPC8"/>
    <property type="match status" value="1"/>
</dbReference>
<dbReference type="InterPro" id="IPR011990">
    <property type="entry name" value="TPR-like_helical_dom_sf"/>
</dbReference>
<keyword evidence="2" id="KW-0677">Repeat</keyword>
<evidence type="ECO:0000256" key="2">
    <source>
        <dbReference type="ARBA" id="ARBA00022737"/>
    </source>
</evidence>
<keyword evidence="5 7" id="KW-0802">TPR repeat</keyword>
<accession>A0A6B2L4M5</accession>
<sequence>MEPLYEANKLDGFCLYLYGIVLRDLTLMGMARTVFVESLRKYPCNWSCWQDLVPLCPDRDVIRQLALPVDHWTYQFFLAFLYLELQNTNESLKIYNQLNEALPNNTYILAQTALARYDLLEFDVAEKIFENLREIDPCRLTNMDTYSNILYVREAHAKLSHLAYEASVIDKYTPETCSIIGNYYSLKADHVKAVNYYQRALALNPQYLSAWTLMGHEYMELKNTTEAVNAYRRAVDTNPRDYRAWYGLGQTYELLSMPLYALYYFGKACKLRPYDSRMWCAAGECYQKVGNIEAAIKCYKRADCNNDREGMASLRLGTLLKIQGKFEEAAYYFKKNLDRRRKEGLPHEQESVNGLLFLAKHTKAKGWFKEAANYCNLLLDYTGKEKEEAKALLKELHSAQNS</sequence>
<organism evidence="9">
    <name type="scientific">Arcella intermedia</name>
    <dbReference type="NCBI Taxonomy" id="1963864"/>
    <lineage>
        <taxon>Eukaryota</taxon>
        <taxon>Amoebozoa</taxon>
        <taxon>Tubulinea</taxon>
        <taxon>Elardia</taxon>
        <taxon>Arcellinida</taxon>
        <taxon>Sphaerothecina</taxon>
        <taxon>Arcellidae</taxon>
        <taxon>Arcella</taxon>
    </lineage>
</organism>
<evidence type="ECO:0000313" key="9">
    <source>
        <dbReference type="EMBL" id="NDV31952.1"/>
    </source>
</evidence>
<dbReference type="Pfam" id="PF13414">
    <property type="entry name" value="TPR_11"/>
    <property type="match status" value="1"/>
</dbReference>
<reference evidence="9" key="1">
    <citation type="journal article" date="2020" name="J. Eukaryot. Microbiol.">
        <title>De novo Sequencing, Assembly and Annotation of the Transcriptome for the Free-Living Testate Amoeba Arcella intermedia.</title>
        <authorList>
            <person name="Ribeiro G.M."/>
            <person name="Porfirio-Sousa A.L."/>
            <person name="Maurer-Alcala X.X."/>
            <person name="Katz L.A."/>
            <person name="Lahr D.J.G."/>
        </authorList>
    </citation>
    <scope>NUCLEOTIDE SEQUENCE</scope>
</reference>
<dbReference type="GO" id="GO:0016567">
    <property type="term" value="P:protein ubiquitination"/>
    <property type="evidence" value="ECO:0007669"/>
    <property type="project" value="TreeGrafter"/>
</dbReference>
<dbReference type="Gene3D" id="1.25.40.10">
    <property type="entry name" value="Tetratricopeptide repeat domain"/>
    <property type="match status" value="2"/>
</dbReference>
<evidence type="ECO:0000256" key="7">
    <source>
        <dbReference type="PROSITE-ProRule" id="PRU00339"/>
    </source>
</evidence>
<dbReference type="SUPFAM" id="SSF48452">
    <property type="entry name" value="TPR-like"/>
    <property type="match status" value="2"/>
</dbReference>
<dbReference type="EMBL" id="GIBP01002983">
    <property type="protein sequence ID" value="NDV31952.1"/>
    <property type="molecule type" value="Transcribed_RNA"/>
</dbReference>
<protein>
    <recommendedName>
        <fullName evidence="8">Cdc23 domain-containing protein</fullName>
    </recommendedName>
</protein>
<proteinExistence type="predicted"/>
<feature type="domain" description="Cdc23" evidence="8">
    <location>
        <begin position="9"/>
        <end position="113"/>
    </location>
</feature>
<dbReference type="SMART" id="SM00028">
    <property type="entry name" value="TPR"/>
    <property type="match status" value="6"/>
</dbReference>
<keyword evidence="6" id="KW-0131">Cell cycle</keyword>
<dbReference type="AlphaFoldDB" id="A0A6B2L4M5"/>
<dbReference type="GO" id="GO:0045842">
    <property type="term" value="P:positive regulation of mitotic metaphase/anaphase transition"/>
    <property type="evidence" value="ECO:0007669"/>
    <property type="project" value="TreeGrafter"/>
</dbReference>
<dbReference type="Pfam" id="PF13176">
    <property type="entry name" value="TPR_7"/>
    <property type="match status" value="1"/>
</dbReference>
<evidence type="ECO:0000256" key="6">
    <source>
        <dbReference type="ARBA" id="ARBA00023306"/>
    </source>
</evidence>
<evidence type="ECO:0000256" key="1">
    <source>
        <dbReference type="ARBA" id="ARBA00022618"/>
    </source>
</evidence>
<evidence type="ECO:0000256" key="3">
    <source>
        <dbReference type="ARBA" id="ARBA00022776"/>
    </source>
</evidence>
<dbReference type="InterPro" id="IPR007192">
    <property type="entry name" value="APC8"/>
</dbReference>
<dbReference type="PROSITE" id="PS50005">
    <property type="entry name" value="TPR"/>
    <property type="match status" value="2"/>
</dbReference>
<keyword evidence="3" id="KW-0498">Mitosis</keyword>
<evidence type="ECO:0000256" key="5">
    <source>
        <dbReference type="ARBA" id="ARBA00022803"/>
    </source>
</evidence>
<name>A0A6B2L4M5_9EUKA</name>
<dbReference type="GO" id="GO:0031145">
    <property type="term" value="P:anaphase-promoting complex-dependent catabolic process"/>
    <property type="evidence" value="ECO:0007669"/>
    <property type="project" value="TreeGrafter"/>
</dbReference>
<evidence type="ECO:0000259" key="8">
    <source>
        <dbReference type="Pfam" id="PF04049"/>
    </source>
</evidence>